<proteinExistence type="inferred from homology"/>
<feature type="transmembrane region" description="Helical" evidence="7">
    <location>
        <begin position="31"/>
        <end position="60"/>
    </location>
</feature>
<evidence type="ECO:0000256" key="6">
    <source>
        <dbReference type="SAM" id="MobiDB-lite"/>
    </source>
</evidence>
<dbReference type="Proteomes" id="UP001404104">
    <property type="component" value="Unassembled WGS sequence"/>
</dbReference>
<feature type="compositionally biased region" description="Low complexity" evidence="6">
    <location>
        <begin position="355"/>
        <end position="364"/>
    </location>
</feature>
<dbReference type="RefSeq" id="WP_345865908.1">
    <property type="nucleotide sequence ID" value="NZ_JBDIMF010000007.1"/>
</dbReference>
<reference evidence="8 9" key="1">
    <citation type="submission" date="2024-05" db="EMBL/GenBank/DDBJ databases">
        <authorList>
            <person name="Liu Q."/>
            <person name="Xin Y.-H."/>
        </authorList>
    </citation>
    <scope>NUCLEOTIDE SEQUENCE [LARGE SCALE GENOMIC DNA]</scope>
    <source>
        <strain evidence="8 9">CGMCC 1.15349</strain>
    </source>
</reference>
<feature type="transmembrane region" description="Helical" evidence="7">
    <location>
        <begin position="213"/>
        <end position="233"/>
    </location>
</feature>
<organism evidence="8 9">
    <name type="scientific">Sphingomonas qilianensis</name>
    <dbReference type="NCBI Taxonomy" id="1736690"/>
    <lineage>
        <taxon>Bacteria</taxon>
        <taxon>Pseudomonadati</taxon>
        <taxon>Pseudomonadota</taxon>
        <taxon>Alphaproteobacteria</taxon>
        <taxon>Sphingomonadales</taxon>
        <taxon>Sphingomonadaceae</taxon>
        <taxon>Sphingomonas</taxon>
    </lineage>
</organism>
<comment type="subcellular location">
    <subcellularLocation>
        <location evidence="1">Membrane</location>
        <topology evidence="1">Multi-pass membrane protein</topology>
    </subcellularLocation>
</comment>
<keyword evidence="4 7" id="KW-1133">Transmembrane helix</keyword>
<feature type="transmembrane region" description="Helical" evidence="7">
    <location>
        <begin position="239"/>
        <end position="265"/>
    </location>
</feature>
<accession>A0ABU9XVT0</accession>
<evidence type="ECO:0000256" key="1">
    <source>
        <dbReference type="ARBA" id="ARBA00004141"/>
    </source>
</evidence>
<keyword evidence="9" id="KW-1185">Reference proteome</keyword>
<protein>
    <submittedName>
        <fullName evidence="8">AI-2E family transporter</fullName>
    </submittedName>
</protein>
<evidence type="ECO:0000256" key="7">
    <source>
        <dbReference type="SAM" id="Phobius"/>
    </source>
</evidence>
<keyword evidence="3 7" id="KW-0812">Transmembrane</keyword>
<dbReference type="PANTHER" id="PTHR21716">
    <property type="entry name" value="TRANSMEMBRANE PROTEIN"/>
    <property type="match status" value="1"/>
</dbReference>
<feature type="transmembrane region" description="Helical" evidence="7">
    <location>
        <begin position="311"/>
        <end position="329"/>
    </location>
</feature>
<evidence type="ECO:0000313" key="9">
    <source>
        <dbReference type="Proteomes" id="UP001404104"/>
    </source>
</evidence>
<feature type="transmembrane region" description="Helical" evidence="7">
    <location>
        <begin position="154"/>
        <end position="176"/>
    </location>
</feature>
<evidence type="ECO:0000256" key="3">
    <source>
        <dbReference type="ARBA" id="ARBA00022692"/>
    </source>
</evidence>
<gene>
    <name evidence="8" type="ORF">ABC969_14675</name>
</gene>
<dbReference type="Pfam" id="PF01594">
    <property type="entry name" value="AI-2E_transport"/>
    <property type="match status" value="1"/>
</dbReference>
<evidence type="ECO:0000256" key="4">
    <source>
        <dbReference type="ARBA" id="ARBA00022989"/>
    </source>
</evidence>
<dbReference type="PANTHER" id="PTHR21716:SF62">
    <property type="entry name" value="TRANSPORT PROTEIN YDBI-RELATED"/>
    <property type="match status" value="1"/>
</dbReference>
<feature type="transmembrane region" description="Helical" evidence="7">
    <location>
        <begin position="81"/>
        <end position="104"/>
    </location>
</feature>
<dbReference type="EMBL" id="JBDIMF010000007">
    <property type="protein sequence ID" value="MEN2787659.1"/>
    <property type="molecule type" value="Genomic_DNA"/>
</dbReference>
<sequence>MSDDTMELVQGPSPNELRDPLVRRELKKASVWIGLICAVALVVLLIQPLLIIFAGLVFAAMLDGGVRLLGRVLKIGRSWRLLIVVVGVLVFLVGTFYLTGVQVIEQVTQLQSTLTDQFNRVTEWLSRMGVMPGRSDLNSILQQAMGSVGRLTSWVGTAAGALTSLFMIMVIGLFLAMDPTIYQRGVQWMVPTTNRPEFAITLDRMGQTMRRLLAGRLLGMAAEGVLTWIALAIGGVPMALLLGIITGVLAFIPNIGAFVSGVLMVAVGFSGGYETGIWAIATYFIVQTFDGYVLIPMVAKRTVDLPPALTLGAQILASALFGVMGLALADPMTAMIKVALERSSERTEEDDAEGAEGAAAAAGI</sequence>
<keyword evidence="5 7" id="KW-0472">Membrane</keyword>
<comment type="caution">
    <text evidence="8">The sequence shown here is derived from an EMBL/GenBank/DDBJ whole genome shotgun (WGS) entry which is preliminary data.</text>
</comment>
<evidence type="ECO:0000256" key="2">
    <source>
        <dbReference type="ARBA" id="ARBA00009773"/>
    </source>
</evidence>
<feature type="region of interest" description="Disordered" evidence="6">
    <location>
        <begin position="344"/>
        <end position="364"/>
    </location>
</feature>
<comment type="similarity">
    <text evidence="2">Belongs to the autoinducer-2 exporter (AI-2E) (TC 2.A.86) family.</text>
</comment>
<evidence type="ECO:0000313" key="8">
    <source>
        <dbReference type="EMBL" id="MEN2787659.1"/>
    </source>
</evidence>
<name>A0ABU9XVT0_9SPHN</name>
<evidence type="ECO:0000256" key="5">
    <source>
        <dbReference type="ARBA" id="ARBA00023136"/>
    </source>
</evidence>
<dbReference type="InterPro" id="IPR002549">
    <property type="entry name" value="AI-2E-like"/>
</dbReference>